<feature type="chain" id="PRO_5043633472" evidence="3">
    <location>
        <begin position="27"/>
        <end position="392"/>
    </location>
</feature>
<dbReference type="RefSeq" id="WP_349242941.1">
    <property type="nucleotide sequence ID" value="NZ_JASCXX010000001.1"/>
</dbReference>
<keyword evidence="3" id="KW-0732">Signal</keyword>
<dbReference type="InterPro" id="IPR046357">
    <property type="entry name" value="PPIase_dom_sf"/>
</dbReference>
<dbReference type="PANTHER" id="PTHR47245">
    <property type="entry name" value="PEPTIDYLPROLYL ISOMERASE"/>
    <property type="match status" value="1"/>
</dbReference>
<dbReference type="PANTHER" id="PTHR47245:SF2">
    <property type="entry name" value="PEPTIDYL-PROLYL CIS-TRANS ISOMERASE HP_0175-RELATED"/>
    <property type="match status" value="1"/>
</dbReference>
<accession>A0AAW6TSF2</accession>
<evidence type="ECO:0000313" key="6">
    <source>
        <dbReference type="Proteomes" id="UP001431776"/>
    </source>
</evidence>
<dbReference type="InterPro" id="IPR023058">
    <property type="entry name" value="PPIase_PpiC_CS"/>
</dbReference>
<dbReference type="PROSITE" id="PS01096">
    <property type="entry name" value="PPIC_PPIASE_1"/>
    <property type="match status" value="1"/>
</dbReference>
<evidence type="ECO:0000313" key="5">
    <source>
        <dbReference type="EMBL" id="MDI6447530.1"/>
    </source>
</evidence>
<feature type="domain" description="PpiC" evidence="4">
    <location>
        <begin position="226"/>
        <end position="329"/>
    </location>
</feature>
<proteinExistence type="predicted"/>
<evidence type="ECO:0000256" key="1">
    <source>
        <dbReference type="PROSITE-ProRule" id="PRU00278"/>
    </source>
</evidence>
<dbReference type="InterPro" id="IPR050245">
    <property type="entry name" value="PrsA_foldase"/>
</dbReference>
<dbReference type="SUPFAM" id="SSF109998">
    <property type="entry name" value="Triger factor/SurA peptide-binding domain-like"/>
    <property type="match status" value="1"/>
</dbReference>
<evidence type="ECO:0000256" key="2">
    <source>
        <dbReference type="SAM" id="MobiDB-lite"/>
    </source>
</evidence>
<protein>
    <submittedName>
        <fullName evidence="5">Peptidylprolyl isomerase</fullName>
        <ecNumber evidence="5">5.2.1.8</ecNumber>
    </submittedName>
</protein>
<dbReference type="PROSITE" id="PS51257">
    <property type="entry name" value="PROKAR_LIPOPROTEIN"/>
    <property type="match status" value="1"/>
</dbReference>
<keyword evidence="1 5" id="KW-0413">Isomerase</keyword>
<dbReference type="InterPro" id="IPR027304">
    <property type="entry name" value="Trigger_fact/SurA_dom_sf"/>
</dbReference>
<dbReference type="EC" id="5.2.1.8" evidence="5"/>
<dbReference type="Gene3D" id="1.10.4030.10">
    <property type="entry name" value="Porin chaperone SurA, peptide-binding domain"/>
    <property type="match status" value="1"/>
</dbReference>
<sequence length="392" mass="42517">MKRATNRKSQCLAAVMACLATVLVLGTLGCGKKEPTAPDPNRPAVSTSDQVQTPPAPGAADAAVQAEPEPDANAVVATVNGERITHGQLDQNLNRQMKMAGAQLGNLPPAYLEQFKKQMKQRILDSLVGETLIDQQVKAANIEVTEAQAIAAIVERGAQQKPPITVDSLRQMVESQGESFEEFKRQYRLNLARQELMETQWAGKIDVSDADAQVYYDGHPKEFETAEQIQASHILIAPDPNHPDPNDAKVAARTKAEELLKQVRDGGDFAELAKANSSCPSAAGGGDLGLFGRGQMVPPFEEAAFALEPGEVSDVVETRFGYHIIKVTDHQDAQKVPLEEAKQGIIERLVAQKKQEVVREYLQELRDKATIVYAEGFEPVNARPAPGAPAMN</sequence>
<dbReference type="Proteomes" id="UP001431776">
    <property type="component" value="Unassembled WGS sequence"/>
</dbReference>
<keyword evidence="6" id="KW-1185">Reference proteome</keyword>
<evidence type="ECO:0000256" key="3">
    <source>
        <dbReference type="SAM" id="SignalP"/>
    </source>
</evidence>
<name>A0AAW6TSF2_9BACT</name>
<dbReference type="PROSITE" id="PS50198">
    <property type="entry name" value="PPIC_PPIASE_2"/>
    <property type="match status" value="1"/>
</dbReference>
<dbReference type="Pfam" id="PF13624">
    <property type="entry name" value="SurA_N_3"/>
    <property type="match status" value="1"/>
</dbReference>
<dbReference type="SUPFAM" id="SSF54534">
    <property type="entry name" value="FKBP-like"/>
    <property type="match status" value="1"/>
</dbReference>
<gene>
    <name evidence="5" type="ORF">QJ522_00620</name>
</gene>
<dbReference type="EMBL" id="JASCXX010000001">
    <property type="protein sequence ID" value="MDI6447530.1"/>
    <property type="molecule type" value="Genomic_DNA"/>
</dbReference>
<dbReference type="Pfam" id="PF13616">
    <property type="entry name" value="Rotamase_3"/>
    <property type="match status" value="1"/>
</dbReference>
<keyword evidence="1" id="KW-0697">Rotamase</keyword>
<evidence type="ECO:0000259" key="4">
    <source>
        <dbReference type="PROSITE" id="PS50198"/>
    </source>
</evidence>
<dbReference type="InterPro" id="IPR000297">
    <property type="entry name" value="PPIase_PpiC"/>
</dbReference>
<feature type="compositionally biased region" description="Polar residues" evidence="2">
    <location>
        <begin position="44"/>
        <end position="53"/>
    </location>
</feature>
<organism evidence="5 6">
    <name type="scientific">Anaerobaca lacustris</name>
    <dbReference type="NCBI Taxonomy" id="3044600"/>
    <lineage>
        <taxon>Bacteria</taxon>
        <taxon>Pseudomonadati</taxon>
        <taxon>Planctomycetota</taxon>
        <taxon>Phycisphaerae</taxon>
        <taxon>Sedimentisphaerales</taxon>
        <taxon>Anaerobacaceae</taxon>
        <taxon>Anaerobaca</taxon>
    </lineage>
</organism>
<reference evidence="5" key="1">
    <citation type="submission" date="2023-05" db="EMBL/GenBank/DDBJ databases">
        <title>Anaerotaeda fermentans gen. nov., sp. nov., a novel anaerobic planctomycete of the new family within the order Sedimentisphaerales isolated from Taman Peninsula, Russia.</title>
        <authorList>
            <person name="Khomyakova M.A."/>
            <person name="Merkel A.Y."/>
            <person name="Slobodkin A.I."/>
        </authorList>
    </citation>
    <scope>NUCLEOTIDE SEQUENCE</scope>
    <source>
        <strain evidence="5">M17dextr</strain>
    </source>
</reference>
<dbReference type="GO" id="GO:0003755">
    <property type="term" value="F:peptidyl-prolyl cis-trans isomerase activity"/>
    <property type="evidence" value="ECO:0007669"/>
    <property type="project" value="UniProtKB-KW"/>
</dbReference>
<dbReference type="Gene3D" id="3.10.50.40">
    <property type="match status" value="1"/>
</dbReference>
<feature type="region of interest" description="Disordered" evidence="2">
    <location>
        <begin position="32"/>
        <end position="68"/>
    </location>
</feature>
<comment type="caution">
    <text evidence="5">The sequence shown here is derived from an EMBL/GenBank/DDBJ whole genome shotgun (WGS) entry which is preliminary data.</text>
</comment>
<dbReference type="AlphaFoldDB" id="A0AAW6TSF2"/>
<feature type="compositionally biased region" description="Low complexity" evidence="2">
    <location>
        <begin position="58"/>
        <end position="67"/>
    </location>
</feature>
<feature type="signal peptide" evidence="3">
    <location>
        <begin position="1"/>
        <end position="26"/>
    </location>
</feature>